<dbReference type="AlphaFoldDB" id="A0A0K0PDK2"/>
<proteinExistence type="predicted"/>
<name>A0A0K0PDK2_9BACT</name>
<dbReference type="EMBL" id="KR857273">
    <property type="protein sequence ID" value="AKQ22710.1"/>
    <property type="molecule type" value="Genomic_DNA"/>
</dbReference>
<protein>
    <recommendedName>
        <fullName evidence="3">Pentapeptide repeat-containing protein</fullName>
    </recommendedName>
</protein>
<organism evidence="2">
    <name type="scientific">Candidatus Entotheonella serta</name>
    <dbReference type="NCBI Taxonomy" id="1652106"/>
    <lineage>
        <taxon>Bacteria</taxon>
        <taxon>Pseudomonadati</taxon>
        <taxon>Nitrospinota/Tectimicrobiota group</taxon>
        <taxon>Candidatus Tectimicrobiota</taxon>
        <taxon>Candidatus Entotheonellia</taxon>
        <taxon>Candidatus Entotheonellales</taxon>
        <taxon>Candidatus Entotheonellaceae</taxon>
        <taxon>Candidatus Entotheonella</taxon>
    </lineage>
</organism>
<evidence type="ECO:0000256" key="1">
    <source>
        <dbReference type="ARBA" id="ARBA00022737"/>
    </source>
</evidence>
<dbReference type="PANTHER" id="PTHR47485:SF1">
    <property type="entry name" value="THYLAKOID LUMENAL 17.4 KDA PROTEIN, CHLOROPLASTIC"/>
    <property type="match status" value="1"/>
</dbReference>
<evidence type="ECO:0000313" key="2">
    <source>
        <dbReference type="EMBL" id="AKQ22710.1"/>
    </source>
</evidence>
<dbReference type="Pfam" id="PF00805">
    <property type="entry name" value="Pentapeptide"/>
    <property type="match status" value="2"/>
</dbReference>
<keyword evidence="1" id="KW-0677">Repeat</keyword>
<dbReference type="SUPFAM" id="SSF141571">
    <property type="entry name" value="Pentapeptide repeat-like"/>
    <property type="match status" value="1"/>
</dbReference>
<dbReference type="InterPro" id="IPR001646">
    <property type="entry name" value="5peptide_repeat"/>
</dbReference>
<accession>A0A0K0PDK2</accession>
<sequence length="229" mass="25908">MDLEGARLQRVRLQEARLQGADLKRAHLSDLDLSRANLQGANLSKVIFSGTVLNDVQVDQATLENTNPLFPELLQAFVDRFSPPDGLFRIIREIEFPPEYRQAGIGILHYFSEILRHEYPDVIVPVRIEQEVLIVRMIIETPEGQQDTIERTLADYGLVVTGKMPPEQFLSDPYAVIAVKSELRVAHGRIETQKELIETAQYYAMVNNSKIRSHFNKIASPSSNPKSAN</sequence>
<dbReference type="Gene3D" id="2.160.20.80">
    <property type="entry name" value="E3 ubiquitin-protein ligase SopA"/>
    <property type="match status" value="1"/>
</dbReference>
<reference evidence="2" key="1">
    <citation type="submission" date="2015-05" db="EMBL/GenBank/DDBJ databases">
        <title>Metabolic and evolutionary origin of actin-binding polyketides from diverse organisms.</title>
        <authorList>
            <person name="Ueoka R."/>
            <person name="Uria A.R."/>
            <person name="Reiter S."/>
            <person name="Mori T."/>
            <person name="Karbaum P."/>
            <person name="Peters E.E."/>
            <person name="Helfrich E.J.N."/>
            <person name="Morinaka B.I."/>
            <person name="Gugger M."/>
            <person name="Takeyama H."/>
            <person name="Matsunaga S."/>
            <person name="Piel J."/>
        </authorList>
    </citation>
    <scope>NUCLEOTIDE SEQUENCE</scope>
</reference>
<dbReference type="PANTHER" id="PTHR47485">
    <property type="entry name" value="THYLAKOID LUMENAL 17.4 KDA PROTEIN, CHLOROPLASTIC"/>
    <property type="match status" value="1"/>
</dbReference>
<evidence type="ECO:0008006" key="3">
    <source>
        <dbReference type="Google" id="ProtNLM"/>
    </source>
</evidence>